<sequence>MEETIAGFKQRGRWADVVEHGERITRALREAGASGPAFEEWDEWRPKSHERIDTDVSEKTAAQASVGEGEGEKEGKEPDEDLQSAGKRLTESYESLEEDDTEGAIDKWEESVGYVARAADSASRKALRAVEDTVYRKVMTQLAPYYFDNELVSANLQRTTRGEVPEFVFEVNINDDHRKEEVSARLAEYEEVIDRWHVESEKAVSTAEAAEGVEPTDAEIEATTAIPEGTKNPADELIEHIESAELVEGVETTEAERETATAVAEDDER</sequence>
<feature type="region of interest" description="Disordered" evidence="1">
    <location>
        <begin position="28"/>
        <end position="102"/>
    </location>
</feature>
<keyword evidence="3" id="KW-1185">Reference proteome</keyword>
<organism evidence="2 3">
    <name type="scientific">Halalkalicoccus paucihalophilus</name>
    <dbReference type="NCBI Taxonomy" id="1008153"/>
    <lineage>
        <taxon>Archaea</taxon>
        <taxon>Methanobacteriati</taxon>
        <taxon>Methanobacteriota</taxon>
        <taxon>Stenosarchaea group</taxon>
        <taxon>Halobacteria</taxon>
        <taxon>Halobacteriales</taxon>
        <taxon>Halococcaceae</taxon>
        <taxon>Halalkalicoccus</taxon>
    </lineage>
</organism>
<dbReference type="PATRIC" id="fig|1008153.3.peg.979"/>
<dbReference type="Proteomes" id="UP000075321">
    <property type="component" value="Unassembled WGS sequence"/>
</dbReference>
<feature type="compositionally biased region" description="Basic and acidic residues" evidence="1">
    <location>
        <begin position="43"/>
        <end position="58"/>
    </location>
</feature>
<reference evidence="2 3" key="1">
    <citation type="submission" date="2016-02" db="EMBL/GenBank/DDBJ databases">
        <title>Genome sequence of Halalkalicoccus paucihalophilus DSM 24557.</title>
        <authorList>
            <person name="Poehlein A."/>
            <person name="Daniel R."/>
        </authorList>
    </citation>
    <scope>NUCLEOTIDE SEQUENCE [LARGE SCALE GENOMIC DNA]</scope>
    <source>
        <strain evidence="2 3">DSM 24557</strain>
    </source>
</reference>
<accession>A0A151AHH6</accession>
<gene>
    <name evidence="2" type="ORF">HAPAU_09710</name>
</gene>
<feature type="compositionally biased region" description="Basic and acidic residues" evidence="1">
    <location>
        <begin position="233"/>
        <end position="243"/>
    </location>
</feature>
<dbReference type="Pfam" id="PF19146">
    <property type="entry name" value="DUF5828"/>
    <property type="match status" value="1"/>
</dbReference>
<evidence type="ECO:0000313" key="2">
    <source>
        <dbReference type="EMBL" id="KYH27081.1"/>
    </source>
</evidence>
<evidence type="ECO:0000313" key="3">
    <source>
        <dbReference type="Proteomes" id="UP000075321"/>
    </source>
</evidence>
<proteinExistence type="predicted"/>
<evidence type="ECO:0000256" key="1">
    <source>
        <dbReference type="SAM" id="MobiDB-lite"/>
    </source>
</evidence>
<dbReference type="InterPro" id="IPR043868">
    <property type="entry name" value="DUF5828"/>
</dbReference>
<name>A0A151AHH6_9EURY</name>
<feature type="region of interest" description="Disordered" evidence="1">
    <location>
        <begin position="205"/>
        <end position="269"/>
    </location>
</feature>
<comment type="caution">
    <text evidence="2">The sequence shown here is derived from an EMBL/GenBank/DDBJ whole genome shotgun (WGS) entry which is preliminary data.</text>
</comment>
<dbReference type="EMBL" id="LTAZ01000003">
    <property type="protein sequence ID" value="KYH27081.1"/>
    <property type="molecule type" value="Genomic_DNA"/>
</dbReference>
<protein>
    <submittedName>
        <fullName evidence="2">Uncharacterized protein</fullName>
    </submittedName>
</protein>
<dbReference type="AlphaFoldDB" id="A0A151AHH6"/>
<dbReference type="OrthoDB" id="338444at2157"/>